<comment type="caution">
    <text evidence="1">The sequence shown here is derived from an EMBL/GenBank/DDBJ whole genome shotgun (WGS) entry which is preliminary data.</text>
</comment>
<dbReference type="RefSeq" id="WP_258989715.1">
    <property type="nucleotide sequence ID" value="NZ_JALIGE010000076.1"/>
</dbReference>
<organism evidence="1 2">
    <name type="scientific">Scandinavium hiltneri</name>
    <dbReference type="NCBI Taxonomy" id="2926519"/>
    <lineage>
        <taxon>Bacteria</taxon>
        <taxon>Pseudomonadati</taxon>
        <taxon>Pseudomonadota</taxon>
        <taxon>Gammaproteobacteria</taxon>
        <taxon>Enterobacterales</taxon>
        <taxon>Enterobacteriaceae</taxon>
        <taxon>Scandinavium</taxon>
    </lineage>
</organism>
<protein>
    <submittedName>
        <fullName evidence="1">Uncharacterized protein</fullName>
    </submittedName>
</protein>
<evidence type="ECO:0000313" key="1">
    <source>
        <dbReference type="EMBL" id="MCS2163164.1"/>
    </source>
</evidence>
<reference evidence="1 2" key="1">
    <citation type="submission" date="2022-04" db="EMBL/GenBank/DDBJ databases">
        <title>Proposal of a three novel species of Scandinavium, Scandinavium hiltneri, Scandinavium manionii, Scandinavium tedordense.</title>
        <authorList>
            <person name="Maddock D.W."/>
            <person name="Brady C.L."/>
            <person name="Denman S."/>
            <person name="Arnold D."/>
        </authorList>
    </citation>
    <scope>NUCLEOTIDE SEQUENCE [LARGE SCALE GENOMIC DNA]</scope>
    <source>
        <strain evidence="1 2">H11S7</strain>
    </source>
</reference>
<name>A0ABT2E5J7_9ENTR</name>
<accession>A0ABT2E5J7</accession>
<keyword evidence="2" id="KW-1185">Reference proteome</keyword>
<sequence>MKFISNACEYRDWVTYLITKESHSDYGCILSDAEIDESIGYFEWPKEFPCLVMSPCYDLLNTRLKLTFYYRKDVRLWHSLFE</sequence>
<dbReference type="Proteomes" id="UP001205357">
    <property type="component" value="Unassembled WGS sequence"/>
</dbReference>
<proteinExistence type="predicted"/>
<dbReference type="EMBL" id="JALIGE010000076">
    <property type="protein sequence ID" value="MCS2163164.1"/>
    <property type="molecule type" value="Genomic_DNA"/>
</dbReference>
<evidence type="ECO:0000313" key="2">
    <source>
        <dbReference type="Proteomes" id="UP001205357"/>
    </source>
</evidence>
<gene>
    <name evidence="1" type="ORF">MUU47_18960</name>
</gene>